<reference evidence="3" key="1">
    <citation type="submission" date="2021-01" db="EMBL/GenBank/DDBJ databases">
        <title>Modified the classification status of verrucomicrobia.</title>
        <authorList>
            <person name="Feng X."/>
        </authorList>
    </citation>
    <scope>NUCLEOTIDE SEQUENCE</scope>
    <source>
        <strain evidence="3">KCTC 22201</strain>
    </source>
</reference>
<dbReference type="AlphaFoldDB" id="A0A934RF63"/>
<dbReference type="InterPro" id="IPR021331">
    <property type="entry name" value="Hva1_TUDOR"/>
</dbReference>
<feature type="region of interest" description="Disordered" evidence="1">
    <location>
        <begin position="38"/>
        <end position="73"/>
    </location>
</feature>
<feature type="compositionally biased region" description="Basic and acidic residues" evidence="1">
    <location>
        <begin position="64"/>
        <end position="73"/>
    </location>
</feature>
<accession>A0A934RF63</accession>
<evidence type="ECO:0000256" key="1">
    <source>
        <dbReference type="SAM" id="MobiDB-lite"/>
    </source>
</evidence>
<feature type="domain" description="Hypervirulence associated protein TUDOR" evidence="2">
    <location>
        <begin position="5"/>
        <end position="66"/>
    </location>
</feature>
<sequence length="73" mass="8041">MIREGTNVSWSWGNGTAKGEVTEVFHEKVTRTIDGNEVTRDASEEEPAYLIRQDDGAQVLKSASEVERSDAGE</sequence>
<organism evidence="3 4">
    <name type="scientific">Haloferula rosea</name>
    <dbReference type="NCBI Taxonomy" id="490093"/>
    <lineage>
        <taxon>Bacteria</taxon>
        <taxon>Pseudomonadati</taxon>
        <taxon>Verrucomicrobiota</taxon>
        <taxon>Verrucomicrobiia</taxon>
        <taxon>Verrucomicrobiales</taxon>
        <taxon>Verrucomicrobiaceae</taxon>
        <taxon>Haloferula</taxon>
    </lineage>
</organism>
<dbReference type="EMBL" id="JAENII010000014">
    <property type="protein sequence ID" value="MBK1828508.1"/>
    <property type="molecule type" value="Genomic_DNA"/>
</dbReference>
<comment type="caution">
    <text evidence="3">The sequence shown here is derived from an EMBL/GenBank/DDBJ whole genome shotgun (WGS) entry which is preliminary data.</text>
</comment>
<protein>
    <submittedName>
        <fullName evidence="3">DUF2945 domain-containing protein</fullName>
    </submittedName>
</protein>
<name>A0A934RF63_9BACT</name>
<keyword evidence="4" id="KW-1185">Reference proteome</keyword>
<evidence type="ECO:0000259" key="2">
    <source>
        <dbReference type="Pfam" id="PF11160"/>
    </source>
</evidence>
<evidence type="ECO:0000313" key="4">
    <source>
        <dbReference type="Proteomes" id="UP000658278"/>
    </source>
</evidence>
<gene>
    <name evidence="3" type="ORF">JIN81_15855</name>
</gene>
<dbReference type="Proteomes" id="UP000658278">
    <property type="component" value="Unassembled WGS sequence"/>
</dbReference>
<dbReference type="RefSeq" id="WP_200282122.1">
    <property type="nucleotide sequence ID" value="NZ_JAENII010000014.1"/>
</dbReference>
<dbReference type="Pfam" id="PF11160">
    <property type="entry name" value="Hva1_TUDOR"/>
    <property type="match status" value="1"/>
</dbReference>
<proteinExistence type="predicted"/>
<evidence type="ECO:0000313" key="3">
    <source>
        <dbReference type="EMBL" id="MBK1828508.1"/>
    </source>
</evidence>